<evidence type="ECO:0008006" key="2">
    <source>
        <dbReference type="Google" id="ProtNLM"/>
    </source>
</evidence>
<gene>
    <name evidence="1" type="ORF">Tci_014119</name>
</gene>
<name>A0A6L2JYF0_TANCI</name>
<evidence type="ECO:0000313" key="1">
    <source>
        <dbReference type="EMBL" id="GEU42141.1"/>
    </source>
</evidence>
<dbReference type="AlphaFoldDB" id="A0A6L2JYF0"/>
<dbReference type="EMBL" id="BKCJ010001530">
    <property type="protein sequence ID" value="GEU42141.1"/>
    <property type="molecule type" value="Genomic_DNA"/>
</dbReference>
<accession>A0A6L2JYF0</accession>
<reference evidence="1" key="1">
    <citation type="journal article" date="2019" name="Sci. Rep.">
        <title>Draft genome of Tanacetum cinerariifolium, the natural source of mosquito coil.</title>
        <authorList>
            <person name="Yamashiro T."/>
            <person name="Shiraishi A."/>
            <person name="Satake H."/>
            <person name="Nakayama K."/>
        </authorList>
    </citation>
    <scope>NUCLEOTIDE SEQUENCE</scope>
</reference>
<comment type="caution">
    <text evidence="1">The sequence shown here is derived from an EMBL/GenBank/DDBJ whole genome shotgun (WGS) entry which is preliminary data.</text>
</comment>
<organism evidence="1">
    <name type="scientific">Tanacetum cinerariifolium</name>
    <name type="common">Dalmatian daisy</name>
    <name type="synonym">Chrysanthemum cinerariifolium</name>
    <dbReference type="NCBI Taxonomy" id="118510"/>
    <lineage>
        <taxon>Eukaryota</taxon>
        <taxon>Viridiplantae</taxon>
        <taxon>Streptophyta</taxon>
        <taxon>Embryophyta</taxon>
        <taxon>Tracheophyta</taxon>
        <taxon>Spermatophyta</taxon>
        <taxon>Magnoliopsida</taxon>
        <taxon>eudicotyledons</taxon>
        <taxon>Gunneridae</taxon>
        <taxon>Pentapetalae</taxon>
        <taxon>asterids</taxon>
        <taxon>campanulids</taxon>
        <taxon>Asterales</taxon>
        <taxon>Asteraceae</taxon>
        <taxon>Asteroideae</taxon>
        <taxon>Anthemideae</taxon>
        <taxon>Anthemidinae</taxon>
        <taxon>Tanacetum</taxon>
    </lineage>
</organism>
<sequence length="156" mass="17962">MLINLKWIFKVKVNEYAGVLKNKVQIVAKCYLQEEGIDFEESFAPKALYGLKQVPRAWYDLRSKFLLSQHFSKGAFDLTLFIRKEGEHVILNLRGILISQSKYALEMLKKCGLEQCDVVEIPMVERSKLDEDPNGKAYRKAPYYGKTGLSVPKKNN</sequence>
<proteinExistence type="predicted"/>
<protein>
    <recommendedName>
        <fullName evidence="2">Reverse transcriptase Ty1/copia-type domain-containing protein</fullName>
    </recommendedName>
</protein>